<dbReference type="InterPro" id="IPR045714">
    <property type="entry name" value="DUF6070"/>
</dbReference>
<name>A0A5M9HYI7_9FIRM</name>
<organism evidence="1 2">
    <name type="scientific">Mediterraneibacter catenae</name>
    <dbReference type="NCBI Taxonomy" id="2594882"/>
    <lineage>
        <taxon>Bacteria</taxon>
        <taxon>Bacillati</taxon>
        <taxon>Bacillota</taxon>
        <taxon>Clostridia</taxon>
        <taxon>Lachnospirales</taxon>
        <taxon>Lachnospiraceae</taxon>
        <taxon>Mediterraneibacter</taxon>
    </lineage>
</organism>
<evidence type="ECO:0000313" key="2">
    <source>
        <dbReference type="Proteomes" id="UP000322025"/>
    </source>
</evidence>
<dbReference type="Proteomes" id="UP000322025">
    <property type="component" value="Unassembled WGS sequence"/>
</dbReference>
<gene>
    <name evidence="1" type="ORF">FNY66_13150</name>
</gene>
<keyword evidence="2" id="KW-1185">Reference proteome</keyword>
<proteinExistence type="predicted"/>
<dbReference type="OrthoDB" id="9784061at2"/>
<reference evidence="1" key="1">
    <citation type="submission" date="2019-07" db="EMBL/GenBank/DDBJ databases">
        <authorList>
            <person name="Wongkuna S."/>
            <person name="Scaria J."/>
        </authorList>
    </citation>
    <scope>NUCLEOTIDE SEQUENCE [LARGE SCALE GENOMIC DNA]</scope>
    <source>
        <strain evidence="1">SW178</strain>
    </source>
</reference>
<accession>A0A5M9HYI7</accession>
<dbReference type="EMBL" id="VMSO01000023">
    <property type="protein sequence ID" value="KAA8500519.1"/>
    <property type="molecule type" value="Genomic_DNA"/>
</dbReference>
<dbReference type="AlphaFoldDB" id="A0A5M9HYI7"/>
<protein>
    <submittedName>
        <fullName evidence="1">Uncharacterized protein</fullName>
    </submittedName>
</protein>
<dbReference type="Pfam" id="PF19546">
    <property type="entry name" value="DUF6070"/>
    <property type="match status" value="1"/>
</dbReference>
<sequence>MDFYDLYERLYYIKYGTYVPYEANEGAEYEIPEQDFEEVIQSYFQIEREQIAANTAYEPHERAYRYRPRGFKDAELPFGPYPEVISYEEQEDGTIRLFIEAVWERKMTDHAVTSELVVRPLEDGSFQYVSNQVTGWDNTLEILWYTPRLTDEEWQYYYADIQNG</sequence>
<comment type="caution">
    <text evidence="1">The sequence shown here is derived from an EMBL/GenBank/DDBJ whole genome shotgun (WGS) entry which is preliminary data.</text>
</comment>
<evidence type="ECO:0000313" key="1">
    <source>
        <dbReference type="EMBL" id="KAA8500519.1"/>
    </source>
</evidence>